<dbReference type="Gene3D" id="3.30.559.10">
    <property type="entry name" value="Chloramphenicol acetyltransferase-like domain"/>
    <property type="match status" value="1"/>
</dbReference>
<dbReference type="EnsemblPlants" id="HORVU.MOREX.r3.7HG0746430.1">
    <property type="protein sequence ID" value="HORVU.MOREX.r3.7HG0746430.1.CDS1"/>
    <property type="gene ID" value="HORVU.MOREX.r3.7HG0746430"/>
</dbReference>
<dbReference type="Gramene" id="HORVU.MOREX.r3.7HG0746430.1">
    <property type="protein sequence ID" value="HORVU.MOREX.r3.7HG0746430.1.CDS1"/>
    <property type="gene ID" value="HORVU.MOREX.r3.7HG0746430"/>
</dbReference>
<dbReference type="InterPro" id="IPR023213">
    <property type="entry name" value="CAT-like_dom_sf"/>
</dbReference>
<dbReference type="Proteomes" id="UP000011116">
    <property type="component" value="Chromosome 7H"/>
</dbReference>
<evidence type="ECO:0000256" key="1">
    <source>
        <dbReference type="SAM" id="MobiDB-lite"/>
    </source>
</evidence>
<reference evidence="3" key="1">
    <citation type="journal article" date="2012" name="Nature">
        <title>A physical, genetic and functional sequence assembly of the barley genome.</title>
        <authorList>
            <consortium name="The International Barley Genome Sequencing Consortium"/>
            <person name="Mayer K.F."/>
            <person name="Waugh R."/>
            <person name="Brown J.W."/>
            <person name="Schulman A."/>
            <person name="Langridge P."/>
            <person name="Platzer M."/>
            <person name="Fincher G.B."/>
            <person name="Muehlbauer G.J."/>
            <person name="Sato K."/>
            <person name="Close T.J."/>
            <person name="Wise R.P."/>
            <person name="Stein N."/>
        </authorList>
    </citation>
    <scope>NUCLEOTIDE SEQUENCE [LARGE SCALE GENOMIC DNA]</scope>
    <source>
        <strain evidence="3">cv. Morex</strain>
    </source>
</reference>
<accession>A0A8I6YUX9</accession>
<proteinExistence type="predicted"/>
<reference evidence="2" key="2">
    <citation type="submission" date="2020-10" db="EMBL/GenBank/DDBJ databases">
        <authorList>
            <person name="Scholz U."/>
            <person name="Mascher M."/>
            <person name="Fiebig A."/>
        </authorList>
    </citation>
    <scope>NUCLEOTIDE SEQUENCE [LARGE SCALE GENOMIC DNA]</scope>
    <source>
        <strain evidence="2">cv. Morex</strain>
    </source>
</reference>
<dbReference type="Gramene" id="HORVU.MOREX.r2.7HG0619110.1">
    <property type="protein sequence ID" value="HORVU.MOREX.r2.7HG0619110.1.CDS.1"/>
    <property type="gene ID" value="HORVU.MOREX.r2.7HG0619110"/>
</dbReference>
<keyword evidence="3" id="KW-1185">Reference proteome</keyword>
<organism evidence="2 3">
    <name type="scientific">Hordeum vulgare subsp. vulgare</name>
    <name type="common">Domesticated barley</name>
    <dbReference type="NCBI Taxonomy" id="112509"/>
    <lineage>
        <taxon>Eukaryota</taxon>
        <taxon>Viridiplantae</taxon>
        <taxon>Streptophyta</taxon>
        <taxon>Embryophyta</taxon>
        <taxon>Tracheophyta</taxon>
        <taxon>Spermatophyta</taxon>
        <taxon>Magnoliopsida</taxon>
        <taxon>Liliopsida</taxon>
        <taxon>Poales</taxon>
        <taxon>Poaceae</taxon>
        <taxon>BOP clade</taxon>
        <taxon>Pooideae</taxon>
        <taxon>Triticodae</taxon>
        <taxon>Triticeae</taxon>
        <taxon>Hordeinae</taxon>
        <taxon>Hordeum</taxon>
    </lineage>
</organism>
<feature type="compositionally biased region" description="Low complexity" evidence="1">
    <location>
        <begin position="60"/>
        <end position="119"/>
    </location>
</feature>
<evidence type="ECO:0000313" key="2">
    <source>
        <dbReference type="EnsemblPlants" id="HORVU.MOREX.r3.7HG0746430.1.CDS1"/>
    </source>
</evidence>
<evidence type="ECO:0000313" key="3">
    <source>
        <dbReference type="Proteomes" id="UP000011116"/>
    </source>
</evidence>
<name>A0A8I6YUX9_HORVV</name>
<sequence length="119" mass="12326">MEDGPAYPRLHVLESAVVAPSPTPPAPETSLPLTFLDVLWLNAPPVERVFFYRLAPGPTPAMTSPPSSPSSRRPSPTLSAPSTRWQAAFASSPAPQTATSCTTTPATASPSPSPSATST</sequence>
<reference evidence="2" key="3">
    <citation type="submission" date="2022-01" db="UniProtKB">
        <authorList>
            <consortium name="EnsemblPlants"/>
        </authorList>
    </citation>
    <scope>IDENTIFICATION</scope>
    <source>
        <strain evidence="2">subsp. vulgare</strain>
    </source>
</reference>
<dbReference type="GO" id="GO:0016747">
    <property type="term" value="F:acyltransferase activity, transferring groups other than amino-acyl groups"/>
    <property type="evidence" value="ECO:0007669"/>
    <property type="project" value="UniProtKB-ARBA"/>
</dbReference>
<dbReference type="AlphaFoldDB" id="A0A8I6YUX9"/>
<feature type="region of interest" description="Disordered" evidence="1">
    <location>
        <begin position="55"/>
        <end position="119"/>
    </location>
</feature>
<protein>
    <submittedName>
        <fullName evidence="2">Uncharacterized protein</fullName>
    </submittedName>
</protein>